<dbReference type="CDD" id="cd04701">
    <property type="entry name" value="Asparaginase_2"/>
    <property type="match status" value="1"/>
</dbReference>
<dbReference type="PANTHER" id="PTHR10188:SF6">
    <property type="entry name" value="N(4)-(BETA-N-ACETYLGLUCOSAMINYL)-L-ASPARAGINASE"/>
    <property type="match status" value="1"/>
</dbReference>
<dbReference type="Gene3D" id="3.60.20.30">
    <property type="entry name" value="(Glycosyl)asparaginase"/>
    <property type="match status" value="1"/>
</dbReference>
<accession>A0ABR6NGR2</accession>
<keyword evidence="1" id="KW-0732">Signal</keyword>
<sequence>MLAAALAILSGAPAGAAEPWTLLIHGGAGVIERGNMTPERDAEIRAALRSALEAGGAVLNRGGTALDAVEATVRVLEDSPHFNAARGAVFTSAGTNEMDAAIMEGSTRRAGAVAGVTRTKNPVSLARAVMEKSKHVMFVGSGADAFSLEAGLEQADPAYFRTELRWQQLQDLRARGQGAARLTNPEFKYGTVGAVARDSQGHLAAATSTGGLTGKTPGRVGDSPVIGAGTYADDRACAVSATGAGEYYIREGVAHEICARIRFAGENAQVAADTVQAETLAMGGDGGVIVVPARGEGAFSFNTPGMYRGRMTAGQAPQVAIYGDE</sequence>
<dbReference type="PANTHER" id="PTHR10188">
    <property type="entry name" value="L-ASPARAGINASE"/>
    <property type="match status" value="1"/>
</dbReference>
<feature type="signal peptide" evidence="1">
    <location>
        <begin position="1"/>
        <end position="16"/>
    </location>
</feature>
<keyword evidence="3" id="KW-1185">Reference proteome</keyword>
<evidence type="ECO:0000313" key="2">
    <source>
        <dbReference type="EMBL" id="MBB5986475.1"/>
    </source>
</evidence>
<name>A0ABR6NGR2_9SPHN</name>
<dbReference type="GO" id="GO:0008798">
    <property type="term" value="F:beta-aspartyl-peptidase activity"/>
    <property type="evidence" value="ECO:0007669"/>
    <property type="project" value="UniProtKB-EC"/>
</dbReference>
<feature type="chain" id="PRO_5046540887" evidence="1">
    <location>
        <begin position="17"/>
        <end position="325"/>
    </location>
</feature>
<evidence type="ECO:0000313" key="3">
    <source>
        <dbReference type="Proteomes" id="UP001138540"/>
    </source>
</evidence>
<gene>
    <name evidence="2" type="ORF">HNP60_002449</name>
</gene>
<organism evidence="2 3">
    <name type="scientific">Sphingobium lignivorans</name>
    <dbReference type="NCBI Taxonomy" id="2735886"/>
    <lineage>
        <taxon>Bacteria</taxon>
        <taxon>Pseudomonadati</taxon>
        <taxon>Pseudomonadota</taxon>
        <taxon>Alphaproteobacteria</taxon>
        <taxon>Sphingomonadales</taxon>
        <taxon>Sphingomonadaceae</taxon>
        <taxon>Sphingobium</taxon>
    </lineage>
</organism>
<comment type="caution">
    <text evidence="2">The sequence shown here is derived from an EMBL/GenBank/DDBJ whole genome shotgun (WGS) entry which is preliminary data.</text>
</comment>
<dbReference type="EC" id="3.4.19.5" evidence="2"/>
<keyword evidence="2" id="KW-0378">Hydrolase</keyword>
<reference evidence="2 3" key="1">
    <citation type="submission" date="2020-08" db="EMBL/GenBank/DDBJ databases">
        <title>Exploring microbial biodiversity for novel pathways involved in the catabolism of aromatic compounds derived from lignin.</title>
        <authorList>
            <person name="Elkins J."/>
        </authorList>
    </citation>
    <scope>NUCLEOTIDE SEQUENCE [LARGE SCALE GENOMIC DNA]</scope>
    <source>
        <strain evidence="2 3">B1D3A</strain>
    </source>
</reference>
<dbReference type="EMBL" id="JACHKA010000001">
    <property type="protein sequence ID" value="MBB5986475.1"/>
    <property type="molecule type" value="Genomic_DNA"/>
</dbReference>
<evidence type="ECO:0000256" key="1">
    <source>
        <dbReference type="SAM" id="SignalP"/>
    </source>
</evidence>
<dbReference type="Proteomes" id="UP001138540">
    <property type="component" value="Unassembled WGS sequence"/>
</dbReference>
<protein>
    <submittedName>
        <fullName evidence="2">Beta-aspartyl-peptidase (Threonine type)</fullName>
        <ecNumber evidence="2">3.4.19.5</ecNumber>
    </submittedName>
</protein>
<dbReference type="InterPro" id="IPR000246">
    <property type="entry name" value="Peptidase_T2"/>
</dbReference>
<proteinExistence type="predicted"/>
<dbReference type="SUPFAM" id="SSF56235">
    <property type="entry name" value="N-terminal nucleophile aminohydrolases (Ntn hydrolases)"/>
    <property type="match status" value="1"/>
</dbReference>
<dbReference type="Pfam" id="PF01112">
    <property type="entry name" value="Asparaginase_2"/>
    <property type="match status" value="1"/>
</dbReference>
<dbReference type="InterPro" id="IPR029055">
    <property type="entry name" value="Ntn_hydrolases_N"/>
</dbReference>